<dbReference type="Gene3D" id="2.60.40.1120">
    <property type="entry name" value="Carboxypeptidase-like, regulatory domain"/>
    <property type="match status" value="1"/>
</dbReference>
<dbReference type="GO" id="GO:0004180">
    <property type="term" value="F:carboxypeptidase activity"/>
    <property type="evidence" value="ECO:0007669"/>
    <property type="project" value="UniProtKB-KW"/>
</dbReference>
<dbReference type="SUPFAM" id="SSF49452">
    <property type="entry name" value="Starch-binding domain-like"/>
    <property type="match status" value="1"/>
</dbReference>
<evidence type="ECO:0000313" key="3">
    <source>
        <dbReference type="Proteomes" id="UP000263900"/>
    </source>
</evidence>
<evidence type="ECO:0000256" key="1">
    <source>
        <dbReference type="SAM" id="SignalP"/>
    </source>
</evidence>
<keyword evidence="2" id="KW-0645">Protease</keyword>
<dbReference type="InterPro" id="IPR013784">
    <property type="entry name" value="Carb-bd-like_fold"/>
</dbReference>
<dbReference type="Pfam" id="PF13715">
    <property type="entry name" value="CarbopepD_reg_2"/>
    <property type="match status" value="1"/>
</dbReference>
<reference evidence="2 3" key="1">
    <citation type="submission" date="2018-09" db="EMBL/GenBank/DDBJ databases">
        <title>Genome sequencing of strain 6GH32-13.</title>
        <authorList>
            <person name="Weon H.-Y."/>
            <person name="Heo J."/>
            <person name="Kwon S.-W."/>
        </authorList>
    </citation>
    <scope>NUCLEOTIDE SEQUENCE [LARGE SCALE GENOMIC DNA]</scope>
    <source>
        <strain evidence="2 3">5GH32-13</strain>
    </source>
</reference>
<dbReference type="GO" id="GO:0030246">
    <property type="term" value="F:carbohydrate binding"/>
    <property type="evidence" value="ECO:0007669"/>
    <property type="project" value="InterPro"/>
</dbReference>
<accession>A0A3B7MI31</accession>
<dbReference type="AlphaFoldDB" id="A0A3B7MI31"/>
<organism evidence="2 3">
    <name type="scientific">Paraflavitalea soli</name>
    <dbReference type="NCBI Taxonomy" id="2315862"/>
    <lineage>
        <taxon>Bacteria</taxon>
        <taxon>Pseudomonadati</taxon>
        <taxon>Bacteroidota</taxon>
        <taxon>Chitinophagia</taxon>
        <taxon>Chitinophagales</taxon>
        <taxon>Chitinophagaceae</taxon>
        <taxon>Paraflavitalea</taxon>
    </lineage>
</organism>
<name>A0A3B7MI31_9BACT</name>
<dbReference type="RefSeq" id="WP_119049716.1">
    <property type="nucleotide sequence ID" value="NZ_CP032157.1"/>
</dbReference>
<dbReference type="EMBL" id="CP032157">
    <property type="protein sequence ID" value="AXY73868.1"/>
    <property type="molecule type" value="Genomic_DNA"/>
</dbReference>
<feature type="chain" id="PRO_5017548261" evidence="1">
    <location>
        <begin position="21"/>
        <end position="846"/>
    </location>
</feature>
<feature type="signal peptide" evidence="1">
    <location>
        <begin position="1"/>
        <end position="20"/>
    </location>
</feature>
<protein>
    <submittedName>
        <fullName evidence="2">Carboxypeptidase-like regulatory domain-containing protein</fullName>
    </submittedName>
</protein>
<keyword evidence="2" id="KW-0378">Hydrolase</keyword>
<keyword evidence="2" id="KW-0121">Carboxypeptidase</keyword>
<keyword evidence="3" id="KW-1185">Reference proteome</keyword>
<proteinExistence type="predicted"/>
<dbReference type="Proteomes" id="UP000263900">
    <property type="component" value="Chromosome"/>
</dbReference>
<dbReference type="KEGG" id="pseg:D3H65_07685"/>
<dbReference type="InterPro" id="IPR043741">
    <property type="entry name" value="DUF5686"/>
</dbReference>
<dbReference type="Pfam" id="PF18939">
    <property type="entry name" value="DUF5686"/>
    <property type="match status" value="1"/>
</dbReference>
<sequence>MKKTLLYLTSFLLSFICAQAGRVTGTVKNQKGEMLPYASVFVKGTTIGTTTSSQGSYFLDLIPGTYTITCQYIGYTKVEKTVTVPASGSVTLNFELSIQQTTMKEVVVRANAEDPAYEIIRNAIRKKKDYVAPLDSFTCEAYIKTLVKTRKLPKKVFGQKIEEEDRKEMGVDSVGKGIIHLSESLTKIAFKKPGKIKLEVLSGRESGSGGYGFNFPTFINFYNNNVNVFTAQLNPRGFISPIADAALNYYAYKYLGSFWEDGKEINQIQVIARRNYEPLFNGTINITEGDWRIHSLELTLTKKSQLEILDTMRIKQIHLPISKDVWQTKDQVVYFTFNILGIDAVGNFLNVYNKYEVAPSFNKRYFNNVVIKYDTAVNKKSKAYWDSIRPVPLELEEVKDYKIKDSMMHYRRDSVWTKAYTDSMRKKQGKITVMKVLYGGFTRYNYNPKSPVWFTWKPLLQQVSYNTVEGLVLNAEATIQRSFPKIKQQVSFTPHVRYGFSNQHFNAWASLQWWKREFTWDQDGGTTSRTVWGLAGGKRVSQFNQDNPITPLMNSVYTLFDRRNYMKIYENYFGRISWNKRFDNDLRITADVLYEDRIPIDNTTDFSIFKDKDKVFTPNYPYEKIPAQFIQHQALIASISAQFQPGQRYIQYPNNKVAIGSKYPTFAVSYKKGIDKVLGSDVDFDKWTFSIWDNMNFKLRGEMKYRFSIGGFINDSKVPIQDYQHFNGNQLIFASRYLNSFQLAPYYANSTTESFYAVGHLEHHFNGFLTNKIPLFKKLNWHLVGGGNAFYVNKDNNYVEVFGGIENIFKLLRVDVVASYLNGQKGQVGLRIGLGGLLGGAIQLPQ</sequence>
<evidence type="ECO:0000313" key="2">
    <source>
        <dbReference type="EMBL" id="AXY73868.1"/>
    </source>
</evidence>
<dbReference type="OrthoDB" id="983143at2"/>
<gene>
    <name evidence="2" type="ORF">D3H65_07685</name>
</gene>
<keyword evidence="1" id="KW-0732">Signal</keyword>